<organism evidence="1 2">
    <name type="scientific">Mycobacterium phage Taurus</name>
    <dbReference type="NCBI Taxonomy" id="1567477"/>
    <lineage>
        <taxon>Viruses</taxon>
        <taxon>Duplodnaviria</taxon>
        <taxon>Heunggongvirae</taxon>
        <taxon>Uroviricota</taxon>
        <taxon>Caudoviricetes</taxon>
        <taxon>Microwolfvirus</taxon>
        <taxon>Microwolfvirus JHC117</taxon>
    </lineage>
</organism>
<protein>
    <submittedName>
        <fullName evidence="1">Uncharacterized protein</fullName>
    </submittedName>
</protein>
<evidence type="ECO:0000313" key="2">
    <source>
        <dbReference type="Proteomes" id="UP000031074"/>
    </source>
</evidence>
<reference evidence="1 2" key="1">
    <citation type="submission" date="2014-10" db="EMBL/GenBank/DDBJ databases">
        <authorList>
            <person name="Gonzalez-Gomez R."/>
            <person name="Hauser D."/>
            <person name="Pope W.H."/>
            <person name="Russell D.A."/>
            <person name="Bowman C.A."/>
            <person name="Jacobs-Sera D."/>
            <person name="Hendrix R.W."/>
            <person name="Hatfull G.F."/>
        </authorList>
    </citation>
    <scope>NUCLEOTIDE SEQUENCE [LARGE SCALE GENOMIC DNA]</scope>
</reference>
<dbReference type="Pfam" id="PF17429">
    <property type="entry name" value="GP70"/>
    <property type="match status" value="1"/>
</dbReference>
<accession>A0A0A7S2N8</accession>
<proteinExistence type="predicted"/>
<dbReference type="Proteomes" id="UP000031074">
    <property type="component" value="Segment"/>
</dbReference>
<dbReference type="EMBL" id="KP027202">
    <property type="protein sequence ID" value="AJA43466.1"/>
    <property type="molecule type" value="Genomic_DNA"/>
</dbReference>
<evidence type="ECO:0000313" key="1">
    <source>
        <dbReference type="EMBL" id="AJA43466.1"/>
    </source>
</evidence>
<name>A0A0A7S2N8_9CAUD</name>
<sequence>MPLQVLSRPLGLPDPVVRVAEPGLLFAETCNLLDVTGLLVYRSPMVQDSDPVYENVADLLQRSRVELLIARDLVDDPMMYFGQGEWSIYLLHSTHDPVVVSDPRVIEVLEVIDSFKVTGPILPTEAGLEFHHRLRRLHDIKELTG</sequence>
<dbReference type="InterPro" id="IPR035405">
    <property type="entry name" value="GP70"/>
</dbReference>
<gene>
    <name evidence="1" type="primary">79</name>
    <name evidence="1" type="ORF">PBI_TAURUS_79</name>
</gene>